<reference evidence="8" key="1">
    <citation type="journal article" date="2013" name="Genome Announc.">
        <title>Draft Genome Sequence of the Dimorphic Prosthecate Bacterium Brevundimonas abyssalis TAR-001T.</title>
        <authorList>
            <person name="Tsubouchi T."/>
            <person name="Nishi S."/>
            <person name="Usui K."/>
            <person name="Shimane Y."/>
            <person name="Takaki Y."/>
            <person name="Maruyama T."/>
            <person name="Hatada Y."/>
        </authorList>
    </citation>
    <scope>NUCLEOTIDE SEQUENCE [LARGE SCALE GENOMIC DNA]</scope>
    <source>
        <strain evidence="8">TAR-001</strain>
    </source>
</reference>
<dbReference type="Proteomes" id="UP000016569">
    <property type="component" value="Unassembled WGS sequence"/>
</dbReference>
<evidence type="ECO:0000313" key="8">
    <source>
        <dbReference type="Proteomes" id="UP000016569"/>
    </source>
</evidence>
<comment type="subcellular location">
    <subcellularLocation>
        <location evidence="1">Endomembrane system</location>
        <topology evidence="1">Multi-pass membrane protein</topology>
    </subcellularLocation>
</comment>
<evidence type="ECO:0000256" key="4">
    <source>
        <dbReference type="ARBA" id="ARBA00023136"/>
    </source>
</evidence>
<sequence>MWGEDLDAMTQNAKPSSIETPEAVLEPSRALVPTVIRTNAERVRRGFWPKIRRTATRIPFAREAVAAWHAARDPETPFRAKAMMLAGLGYFVMPVDAIPDVFVGIGFTDDAAVIAAMIALVGSNIRGRHYQSAEQTLEAMREE</sequence>
<feature type="region of interest" description="Disordered" evidence="5">
    <location>
        <begin position="1"/>
        <end position="20"/>
    </location>
</feature>
<keyword evidence="3" id="KW-1133">Transmembrane helix</keyword>
<organism evidence="7 8">
    <name type="scientific">Brevundimonas abyssalis TAR-001</name>
    <dbReference type="NCBI Taxonomy" id="1391729"/>
    <lineage>
        <taxon>Bacteria</taxon>
        <taxon>Pseudomonadati</taxon>
        <taxon>Pseudomonadota</taxon>
        <taxon>Alphaproteobacteria</taxon>
        <taxon>Caulobacterales</taxon>
        <taxon>Caulobacteraceae</taxon>
        <taxon>Brevundimonas</taxon>
    </lineage>
</organism>
<dbReference type="EMBL" id="BATC01000087">
    <property type="protein sequence ID" value="GAD60562.1"/>
    <property type="molecule type" value="Genomic_DNA"/>
</dbReference>
<dbReference type="AlphaFoldDB" id="A0A8E0TSK1"/>
<evidence type="ECO:0000256" key="5">
    <source>
        <dbReference type="SAM" id="MobiDB-lite"/>
    </source>
</evidence>
<gene>
    <name evidence="7" type="ORF">MBEBAB_2812</name>
</gene>
<keyword evidence="4" id="KW-0472">Membrane</keyword>
<proteinExistence type="predicted"/>
<accession>A0A8E0TSK1</accession>
<evidence type="ECO:0000259" key="6">
    <source>
        <dbReference type="Pfam" id="PF06803"/>
    </source>
</evidence>
<evidence type="ECO:0000256" key="1">
    <source>
        <dbReference type="ARBA" id="ARBA00004127"/>
    </source>
</evidence>
<dbReference type="Pfam" id="PF06803">
    <property type="entry name" value="DUF1232"/>
    <property type="match status" value="1"/>
</dbReference>
<keyword evidence="8" id="KW-1185">Reference proteome</keyword>
<feature type="compositionally biased region" description="Polar residues" evidence="5">
    <location>
        <begin position="9"/>
        <end position="19"/>
    </location>
</feature>
<feature type="domain" description="DUF1232" evidence="6">
    <location>
        <begin position="80"/>
        <end position="115"/>
    </location>
</feature>
<comment type="caution">
    <text evidence="7">The sequence shown here is derived from an EMBL/GenBank/DDBJ whole genome shotgun (WGS) entry which is preliminary data.</text>
</comment>
<keyword evidence="2" id="KW-0812">Transmembrane</keyword>
<dbReference type="InterPro" id="IPR010652">
    <property type="entry name" value="DUF1232"/>
</dbReference>
<name>A0A8E0TSK1_9CAUL</name>
<evidence type="ECO:0000256" key="3">
    <source>
        <dbReference type="ARBA" id="ARBA00022989"/>
    </source>
</evidence>
<evidence type="ECO:0000256" key="2">
    <source>
        <dbReference type="ARBA" id="ARBA00022692"/>
    </source>
</evidence>
<evidence type="ECO:0000313" key="7">
    <source>
        <dbReference type="EMBL" id="GAD60562.1"/>
    </source>
</evidence>
<protein>
    <submittedName>
        <fullName evidence="7">Hypotheical conserved protein</fullName>
    </submittedName>
</protein>
<dbReference type="GO" id="GO:0012505">
    <property type="term" value="C:endomembrane system"/>
    <property type="evidence" value="ECO:0007669"/>
    <property type="project" value="UniProtKB-SubCell"/>
</dbReference>